<comment type="similarity">
    <text evidence="1">Belongs to the 5'-nucleotidase family.</text>
</comment>
<dbReference type="GO" id="GO:0009166">
    <property type="term" value="P:nucleotide catabolic process"/>
    <property type="evidence" value="ECO:0007669"/>
    <property type="project" value="InterPro"/>
</dbReference>
<dbReference type="Gene3D" id="3.60.21.10">
    <property type="match status" value="1"/>
</dbReference>
<dbReference type="CDD" id="cd07411">
    <property type="entry name" value="MPP_SoxB_N"/>
    <property type="match status" value="1"/>
</dbReference>
<dbReference type="eggNOG" id="COG0737">
    <property type="taxonomic scope" value="Bacteria"/>
</dbReference>
<dbReference type="GO" id="GO:0016787">
    <property type="term" value="F:hydrolase activity"/>
    <property type="evidence" value="ECO:0007669"/>
    <property type="project" value="UniProtKB-KW"/>
</dbReference>
<dbReference type="InterPro" id="IPR030998">
    <property type="entry name" value="Thiosulf_SoxB"/>
</dbReference>
<keyword evidence="4" id="KW-1185">Reference proteome</keyword>
<dbReference type="InterPro" id="IPR008334">
    <property type="entry name" value="5'-Nucleotdase_C"/>
</dbReference>
<dbReference type="KEGG" id="mgm:Mmc1_1905"/>
<dbReference type="RefSeq" id="WP_011713557.1">
    <property type="nucleotide sequence ID" value="NC_008576.1"/>
</dbReference>
<sequence length="565" mass="62177" precursor="true">MSLSRREFMELGALTAATVVAGASSLGYASNRAGLESLLRFKPEGKLTLMHIADCHAQLLPIYFREPSVNIGIGGAKGHPPHLVGHDFLNYFGFESGGIEAYAYTMLDYIKLAHELGPVGGFAHLATLVKAIRQERGADNCILLDSGDTWQGSYSAMMTKGADMIEACNLLGVEGMTPHWEFTYGAEQVKANIAKLNFPFLAHNVVDSEWEEKVFEPYHIYEKAGTKVAVIGQAFPYTPIANPRRMFPKWSMGIQEQGVQEQVNAAREEGAQVVVLLSHNGMDVDLKLASRVTGIDVILGGHTHDAIPKPSQVKNAEGTTLVCNSGSNGKYLSRMDLDVADGRLKGWNYRLIPVVSNLIPADAEMAALIERVRQPYLQEINTVVGKTDSLLYRRGNFNGTYDDLICQALNSQLESEVSLSPGFRWGASLLPGQDITMDSIYTQTAITYPNTYRRQMSGEQIKTILEDVADNLFNPDPYRQQGGDMVRVGGLRYRIKLGETIGKRLHDIEIGGKKMEAAKAYWVSGWASMGEVDGPPIWDVVRKHVEDKKVISIEPDTTTMGVTES</sequence>
<dbReference type="PRINTS" id="PR01607">
    <property type="entry name" value="APYRASEFAMLY"/>
</dbReference>
<name>A0L8X0_MAGMM</name>
<dbReference type="OrthoDB" id="5469761at2"/>
<accession>A0L8X0</accession>
<feature type="domain" description="5'-Nucleotidase C-terminal" evidence="2">
    <location>
        <begin position="399"/>
        <end position="524"/>
    </location>
</feature>
<dbReference type="AlphaFoldDB" id="A0L8X0"/>
<evidence type="ECO:0000256" key="1">
    <source>
        <dbReference type="RuleBase" id="RU362119"/>
    </source>
</evidence>
<dbReference type="PROSITE" id="PS51318">
    <property type="entry name" value="TAT"/>
    <property type="match status" value="1"/>
</dbReference>
<dbReference type="GO" id="GO:0000166">
    <property type="term" value="F:nucleotide binding"/>
    <property type="evidence" value="ECO:0007669"/>
    <property type="project" value="UniProtKB-KW"/>
</dbReference>
<dbReference type="PANTHER" id="PTHR11575">
    <property type="entry name" value="5'-NUCLEOTIDASE-RELATED"/>
    <property type="match status" value="1"/>
</dbReference>
<proteinExistence type="inferred from homology"/>
<dbReference type="InterPro" id="IPR036907">
    <property type="entry name" value="5'-Nucleotdase_C_sf"/>
</dbReference>
<dbReference type="NCBIfam" id="TIGR04486">
    <property type="entry name" value="thiosulf_SoxB"/>
    <property type="match status" value="1"/>
</dbReference>
<organism evidence="3 4">
    <name type="scientific">Magnetococcus marinus (strain ATCC BAA-1437 / JCM 17883 / MC-1)</name>
    <dbReference type="NCBI Taxonomy" id="156889"/>
    <lineage>
        <taxon>Bacteria</taxon>
        <taxon>Pseudomonadati</taxon>
        <taxon>Pseudomonadota</taxon>
        <taxon>Magnetococcia</taxon>
        <taxon>Magnetococcales</taxon>
        <taxon>Magnetococcaceae</taxon>
        <taxon>Magnetococcus</taxon>
    </lineage>
</organism>
<keyword evidence="1" id="KW-0547">Nucleotide-binding</keyword>
<dbReference type="HOGENOM" id="CLU_005854_7_5_5"/>
<evidence type="ECO:0000313" key="3">
    <source>
        <dbReference type="EMBL" id="ABK44413.1"/>
    </source>
</evidence>
<dbReference type="SUPFAM" id="SSF55816">
    <property type="entry name" value="5'-nucleotidase (syn. UDP-sugar hydrolase), C-terminal domain"/>
    <property type="match status" value="1"/>
</dbReference>
<dbReference type="InterPro" id="IPR029052">
    <property type="entry name" value="Metallo-depent_PP-like"/>
</dbReference>
<dbReference type="GO" id="GO:0030288">
    <property type="term" value="C:outer membrane-bounded periplasmic space"/>
    <property type="evidence" value="ECO:0007669"/>
    <property type="project" value="TreeGrafter"/>
</dbReference>
<dbReference type="Proteomes" id="UP000002586">
    <property type="component" value="Chromosome"/>
</dbReference>
<dbReference type="InterPro" id="IPR041829">
    <property type="entry name" value="SoxB_N"/>
</dbReference>
<dbReference type="EMBL" id="CP000471">
    <property type="protein sequence ID" value="ABK44413.1"/>
    <property type="molecule type" value="Genomic_DNA"/>
</dbReference>
<dbReference type="STRING" id="156889.Mmc1_1905"/>
<dbReference type="SUPFAM" id="SSF56300">
    <property type="entry name" value="Metallo-dependent phosphatases"/>
    <property type="match status" value="1"/>
</dbReference>
<gene>
    <name evidence="3" type="ordered locus">Mmc1_1905</name>
</gene>
<evidence type="ECO:0000313" key="4">
    <source>
        <dbReference type="Proteomes" id="UP000002586"/>
    </source>
</evidence>
<keyword evidence="1" id="KW-0378">Hydrolase</keyword>
<reference evidence="4" key="1">
    <citation type="journal article" date="2009" name="Appl. Environ. Microbiol.">
        <title>Complete genome sequence of the chemolithoautotrophic marine magnetotactic coccus strain MC-1.</title>
        <authorList>
            <person name="Schubbe S."/>
            <person name="Williams T.J."/>
            <person name="Xie G."/>
            <person name="Kiss H.E."/>
            <person name="Brettin T.S."/>
            <person name="Martinez D."/>
            <person name="Ross C.A."/>
            <person name="Schuler D."/>
            <person name="Cox B.L."/>
            <person name="Nealson K.H."/>
            <person name="Bazylinski D.A."/>
        </authorList>
    </citation>
    <scope>NUCLEOTIDE SEQUENCE [LARGE SCALE GENOMIC DNA]</scope>
    <source>
        <strain evidence="4">ATCC BAA-1437 / JCM 17883 / MC-1</strain>
    </source>
</reference>
<dbReference type="Gene3D" id="6.10.140.570">
    <property type="match status" value="1"/>
</dbReference>
<reference evidence="3 4" key="2">
    <citation type="journal article" date="2012" name="Int. J. Syst. Evol. Microbiol.">
        <title>Magnetococcus marinus gen. nov., sp. nov., a marine, magnetotactic bacterium that represents a novel lineage (Magnetococcaceae fam. nov.; Magnetococcales ord. nov.) at the base of the Alphaproteobacteria.</title>
        <authorList>
            <person name="Bazylinski D.A."/>
            <person name="Williams T.J."/>
            <person name="Lefevre C.T."/>
            <person name="Berg R.J."/>
            <person name="Zhang C.L."/>
            <person name="Bowser S.S."/>
            <person name="Dean A.J."/>
            <person name="Beveridge T.J."/>
        </authorList>
    </citation>
    <scope>NUCLEOTIDE SEQUENCE [LARGE SCALE GENOMIC DNA]</scope>
    <source>
        <strain evidence="4">ATCC BAA-1437 / JCM 17883 / MC-1</strain>
    </source>
</reference>
<dbReference type="InterPro" id="IPR006311">
    <property type="entry name" value="TAT_signal"/>
</dbReference>
<dbReference type="Gene3D" id="3.90.780.10">
    <property type="entry name" value="5'-Nucleotidase, C-terminal domain"/>
    <property type="match status" value="1"/>
</dbReference>
<protein>
    <submittedName>
        <fullName evidence="3">Sulfate thiol esterase SoxB</fullName>
    </submittedName>
</protein>
<evidence type="ECO:0000259" key="2">
    <source>
        <dbReference type="Pfam" id="PF02872"/>
    </source>
</evidence>
<dbReference type="InterPro" id="IPR006179">
    <property type="entry name" value="5_nucleotidase/apyrase"/>
</dbReference>
<dbReference type="Pfam" id="PF02872">
    <property type="entry name" value="5_nucleotid_C"/>
    <property type="match status" value="1"/>
</dbReference>
<dbReference type="PANTHER" id="PTHR11575:SF42">
    <property type="entry name" value="SULFUR OXIDATION PROTEIN SOXB"/>
    <property type="match status" value="1"/>
</dbReference>